<feature type="transmembrane region" description="Helical" evidence="7">
    <location>
        <begin position="70"/>
        <end position="89"/>
    </location>
</feature>
<evidence type="ECO:0000256" key="7">
    <source>
        <dbReference type="SAM" id="Phobius"/>
    </source>
</evidence>
<feature type="transmembrane region" description="Helical" evidence="7">
    <location>
        <begin position="7"/>
        <end position="25"/>
    </location>
</feature>
<reference evidence="9 10" key="1">
    <citation type="submission" date="2018-06" db="EMBL/GenBank/DDBJ databases">
        <authorList>
            <person name="Strepis N."/>
        </authorList>
    </citation>
    <scope>NUCLEOTIDE SEQUENCE [LARGE SCALE GENOMIC DNA]</scope>
    <source>
        <strain evidence="9">LUCI</strain>
    </source>
</reference>
<feature type="transmembrane region" description="Helical" evidence="7">
    <location>
        <begin position="125"/>
        <end position="144"/>
    </location>
</feature>
<evidence type="ECO:0000256" key="2">
    <source>
        <dbReference type="ARBA" id="ARBA00007362"/>
    </source>
</evidence>
<feature type="transmembrane region" description="Helical" evidence="7">
    <location>
        <begin position="95"/>
        <end position="113"/>
    </location>
</feature>
<proteinExistence type="inferred from homology"/>
<dbReference type="InterPro" id="IPR037185">
    <property type="entry name" value="EmrE-like"/>
</dbReference>
<dbReference type="InterPro" id="IPR000620">
    <property type="entry name" value="EamA_dom"/>
</dbReference>
<dbReference type="Pfam" id="PF00892">
    <property type="entry name" value="EamA"/>
    <property type="match status" value="2"/>
</dbReference>
<evidence type="ECO:0000313" key="9">
    <source>
        <dbReference type="EMBL" id="VBB07008.1"/>
    </source>
</evidence>
<gene>
    <name evidence="9" type="ORF">LUCI_2252</name>
</gene>
<evidence type="ECO:0000256" key="3">
    <source>
        <dbReference type="ARBA" id="ARBA00022475"/>
    </source>
</evidence>
<evidence type="ECO:0000313" key="10">
    <source>
        <dbReference type="Proteomes" id="UP000277811"/>
    </source>
</evidence>
<feature type="transmembrane region" description="Helical" evidence="7">
    <location>
        <begin position="186"/>
        <end position="206"/>
    </location>
</feature>
<keyword evidence="6 7" id="KW-0472">Membrane</keyword>
<dbReference type="EMBL" id="UPPP01000070">
    <property type="protein sequence ID" value="VBB07008.1"/>
    <property type="molecule type" value="Genomic_DNA"/>
</dbReference>
<dbReference type="SUPFAM" id="SSF103481">
    <property type="entry name" value="Multidrug resistance efflux transporter EmrE"/>
    <property type="match status" value="2"/>
</dbReference>
<dbReference type="PANTHER" id="PTHR32322">
    <property type="entry name" value="INNER MEMBRANE TRANSPORTER"/>
    <property type="match status" value="1"/>
</dbReference>
<feature type="transmembrane region" description="Helical" evidence="7">
    <location>
        <begin position="156"/>
        <end position="174"/>
    </location>
</feature>
<feature type="transmembrane region" description="Helical" evidence="7">
    <location>
        <begin position="274"/>
        <end position="292"/>
    </location>
</feature>
<evidence type="ECO:0000256" key="5">
    <source>
        <dbReference type="ARBA" id="ARBA00022989"/>
    </source>
</evidence>
<feature type="transmembrane region" description="Helical" evidence="7">
    <location>
        <begin position="218"/>
        <end position="239"/>
    </location>
</feature>
<dbReference type="AlphaFoldDB" id="A0A498RCW9"/>
<dbReference type="Gene3D" id="1.10.3730.20">
    <property type="match status" value="1"/>
</dbReference>
<feature type="domain" description="EamA" evidence="8">
    <location>
        <begin position="156"/>
        <end position="290"/>
    </location>
</feature>
<organism evidence="9 10">
    <name type="scientific">Lucifera butyrica</name>
    <dbReference type="NCBI Taxonomy" id="1351585"/>
    <lineage>
        <taxon>Bacteria</taxon>
        <taxon>Bacillati</taxon>
        <taxon>Bacillota</taxon>
        <taxon>Negativicutes</taxon>
        <taxon>Veillonellales</taxon>
        <taxon>Veillonellaceae</taxon>
        <taxon>Lucifera</taxon>
    </lineage>
</organism>
<keyword evidence="3" id="KW-1003">Cell membrane</keyword>
<keyword evidence="4 7" id="KW-0812">Transmembrane</keyword>
<dbReference type="GO" id="GO:0005886">
    <property type="term" value="C:plasma membrane"/>
    <property type="evidence" value="ECO:0007669"/>
    <property type="project" value="UniProtKB-SubCell"/>
</dbReference>
<keyword evidence="10" id="KW-1185">Reference proteome</keyword>
<dbReference type="RefSeq" id="WP_207857499.1">
    <property type="nucleotide sequence ID" value="NZ_UPPP01000070.1"/>
</dbReference>
<comment type="similarity">
    <text evidence="2">Belongs to the EamA transporter family.</text>
</comment>
<feature type="transmembrane region" description="Helical" evidence="7">
    <location>
        <begin position="37"/>
        <end position="55"/>
    </location>
</feature>
<name>A0A498RCW9_9FIRM</name>
<sequence>MLSNRGFVEAILLVTVLIWGINTPAMKVGLLYLPPMAYNALRLLVAMLVFLPVLCSKKHCRPVAKEDKRMILAISLMGFFFFQVFFLAGLPKTSAGNAAMVLALLPVSVALINKFFHLETISRPVVAGIGVSLFGVVLIVLGSGKHMSLAANDLEGALLLLVGLAGNGYYTVFSKKLVDKYSSYQIMAYVMTITALAFAVISLPALTALNWSRIPLPAWLSILYSGVLGLSIGNFLWVWAIGRIGSTKAALYNNLSPVFAIFASWILLGETFGPLQIAGAMIIFSGLYLTRIKSRTDAATAKSRNGWMSGRM</sequence>
<keyword evidence="5 7" id="KW-1133">Transmembrane helix</keyword>
<evidence type="ECO:0000256" key="1">
    <source>
        <dbReference type="ARBA" id="ARBA00004651"/>
    </source>
</evidence>
<evidence type="ECO:0000256" key="6">
    <source>
        <dbReference type="ARBA" id="ARBA00023136"/>
    </source>
</evidence>
<accession>A0A498RCW9</accession>
<dbReference type="Proteomes" id="UP000277811">
    <property type="component" value="Unassembled WGS sequence"/>
</dbReference>
<comment type="subcellular location">
    <subcellularLocation>
        <location evidence="1">Cell membrane</location>
        <topology evidence="1">Multi-pass membrane protein</topology>
    </subcellularLocation>
</comment>
<protein>
    <recommendedName>
        <fullName evidence="8">EamA domain-containing protein</fullName>
    </recommendedName>
</protein>
<evidence type="ECO:0000259" key="8">
    <source>
        <dbReference type="Pfam" id="PF00892"/>
    </source>
</evidence>
<feature type="domain" description="EamA" evidence="8">
    <location>
        <begin position="11"/>
        <end position="140"/>
    </location>
</feature>
<evidence type="ECO:0000256" key="4">
    <source>
        <dbReference type="ARBA" id="ARBA00022692"/>
    </source>
</evidence>
<dbReference type="InterPro" id="IPR050638">
    <property type="entry name" value="AA-Vitamin_Transporters"/>
</dbReference>
<feature type="transmembrane region" description="Helical" evidence="7">
    <location>
        <begin position="251"/>
        <end position="268"/>
    </location>
</feature>
<dbReference type="PANTHER" id="PTHR32322:SF18">
    <property type="entry name" value="S-ADENOSYLMETHIONINE_S-ADENOSYLHOMOCYSTEINE TRANSPORTER"/>
    <property type="match status" value="1"/>
</dbReference>